<dbReference type="EMBL" id="BK016090">
    <property type="protein sequence ID" value="DAF94263.1"/>
    <property type="molecule type" value="Genomic_DNA"/>
</dbReference>
<dbReference type="EMBL" id="BK016090">
    <property type="protein sequence ID" value="DAF94148.1"/>
    <property type="molecule type" value="Genomic_DNA"/>
</dbReference>
<sequence length="258" mass="27524">MGFKTQNASVAATENYGNSYYLGTVTANNDTTGMSRVQAKVPGLYETDQGEVPWIGNMKDSPFGFGVGAKGPYGWYGCPQVGSTIKIELQGGDENKALMTSIMTTKSKHPWFSNPSRWGYVDPSGSMLQVDMSAGSWVWTHVSGDSISYDGSGNVVKVVKGNDTSNIQGSIQFNVSGNTTINTTNFNLNASGTAVYKASTHQFQGPVVTDSTIAAAGDITDETASGNTKTIGDFRRVYDSHIHHVPDNPDTSTPIPQI</sequence>
<organism evidence="1">
    <name type="scientific">Myoviridae sp. ctu2j3</name>
    <dbReference type="NCBI Taxonomy" id="2825197"/>
    <lineage>
        <taxon>Viruses</taxon>
        <taxon>Duplodnaviria</taxon>
        <taxon>Heunggongvirae</taxon>
        <taxon>Uroviricota</taxon>
        <taxon>Caudoviricetes</taxon>
    </lineage>
</organism>
<name>A0A8S5UIG0_9CAUD</name>
<protein>
    <submittedName>
        <fullName evidence="1">Baseplate protein</fullName>
    </submittedName>
</protein>
<reference evidence="1" key="1">
    <citation type="journal article" date="2021" name="Proc. Natl. Acad. Sci. U.S.A.">
        <title>A Catalog of Tens of Thousands of Viruses from Human Metagenomes Reveals Hidden Associations with Chronic Diseases.</title>
        <authorList>
            <person name="Tisza M.J."/>
            <person name="Buck C.B."/>
        </authorList>
    </citation>
    <scope>NUCLEOTIDE SEQUENCE</scope>
    <source>
        <strain evidence="1">Ctu2j3</strain>
    </source>
</reference>
<accession>A0A8S5UIG0</accession>
<proteinExistence type="predicted"/>
<evidence type="ECO:0000313" key="1">
    <source>
        <dbReference type="EMBL" id="DAF94263.1"/>
    </source>
</evidence>